<evidence type="ECO:0000313" key="2">
    <source>
        <dbReference type="Proteomes" id="UP000051236"/>
    </source>
</evidence>
<dbReference type="Proteomes" id="UP000051236">
    <property type="component" value="Unassembled WGS sequence"/>
</dbReference>
<name>A0A0R1XYZ2_9LACO</name>
<dbReference type="EMBL" id="AZGA01000057">
    <property type="protein sequence ID" value="KRM33081.1"/>
    <property type="molecule type" value="Genomic_DNA"/>
</dbReference>
<organism evidence="1 2">
    <name type="scientific">Agrilactobacillus composti DSM 18527 = JCM 14202</name>
    <dbReference type="NCBI Taxonomy" id="1423734"/>
    <lineage>
        <taxon>Bacteria</taxon>
        <taxon>Bacillati</taxon>
        <taxon>Bacillota</taxon>
        <taxon>Bacilli</taxon>
        <taxon>Lactobacillales</taxon>
        <taxon>Lactobacillaceae</taxon>
        <taxon>Agrilactobacillus</taxon>
    </lineage>
</organism>
<gene>
    <name evidence="1" type="ORF">FC83_GL003161</name>
</gene>
<reference evidence="1 2" key="1">
    <citation type="journal article" date="2015" name="Genome Announc.">
        <title>Expanding the biotechnology potential of lactobacilli through comparative genomics of 213 strains and associated genera.</title>
        <authorList>
            <person name="Sun Z."/>
            <person name="Harris H.M."/>
            <person name="McCann A."/>
            <person name="Guo C."/>
            <person name="Argimon S."/>
            <person name="Zhang W."/>
            <person name="Yang X."/>
            <person name="Jeffery I.B."/>
            <person name="Cooney J.C."/>
            <person name="Kagawa T.F."/>
            <person name="Liu W."/>
            <person name="Song Y."/>
            <person name="Salvetti E."/>
            <person name="Wrobel A."/>
            <person name="Rasinkangas P."/>
            <person name="Parkhill J."/>
            <person name="Rea M.C."/>
            <person name="O'Sullivan O."/>
            <person name="Ritari J."/>
            <person name="Douillard F.P."/>
            <person name="Paul Ross R."/>
            <person name="Yang R."/>
            <person name="Briner A.E."/>
            <person name="Felis G.E."/>
            <person name="de Vos W.M."/>
            <person name="Barrangou R."/>
            <person name="Klaenhammer T.R."/>
            <person name="Caufield P.W."/>
            <person name="Cui Y."/>
            <person name="Zhang H."/>
            <person name="O'Toole P.W."/>
        </authorList>
    </citation>
    <scope>NUCLEOTIDE SEQUENCE [LARGE SCALE GENOMIC DNA]</scope>
    <source>
        <strain evidence="1 2">DSM 18527</strain>
    </source>
</reference>
<protein>
    <submittedName>
        <fullName evidence="1">Uncharacterized protein</fullName>
    </submittedName>
</protein>
<keyword evidence="2" id="KW-1185">Reference proteome</keyword>
<dbReference type="AlphaFoldDB" id="A0A0R1XYZ2"/>
<accession>A0A0R1XYZ2</accession>
<comment type="caution">
    <text evidence="1">The sequence shown here is derived from an EMBL/GenBank/DDBJ whole genome shotgun (WGS) entry which is preliminary data.</text>
</comment>
<proteinExistence type="predicted"/>
<evidence type="ECO:0000313" key="1">
    <source>
        <dbReference type="EMBL" id="KRM33081.1"/>
    </source>
</evidence>
<dbReference type="STRING" id="1423734.FC83_GL003161"/>
<sequence length="50" mass="5715">MREVTVELVNTLEKTRTFHKIAPLHKVAPIAARYFGLKKFIICSCLKANN</sequence>